<sequence length="473" mass="52653" precursor="true">MTTTRRTFAQQALLGTGALALLPSALLPSPLQAEAQPTKPPMRFIFLHRGNGLFPHVLVPPTFSPELKEKEQKKEAFEVDLDQHDLPDWLRPLSAHKENLTLLQGLSGKMCTTGHHSWCSSLGVFKANERVSSIRWATVDFELARLFPSPLEHIELACFPLDGGNPRGSLNGIAQGFSARGPQQPNYAFGSPRVALQELFKSVSTNANEQVKYQLQRKVLEFVSQSEQSRLQAVTGVEQAKIERYSDAVEAIRERDRQVDLMTDALRQHIPKLDDKYLSDEMTTYDRQAGHTEVLLSALISGLTNVVAFTLDELGHHYTGIPGLENEKVNMHDVGHGKMIGGVAAEVIRARSEEYHMTLVDRIVTRLKSVREGNGTMFDNTMLLYFPDSGETHHSLGLEFPFVVVSGRNCPLNIARRYIRLPGYGQPGHKTLGNWYTSILNAYGNPIAHYGDLDAGLAKFHIDQKGPIPQLMS</sequence>
<feature type="signal peptide" evidence="1">
    <location>
        <begin position="1"/>
        <end position="33"/>
    </location>
</feature>
<gene>
    <name evidence="2" type="ordered locus">Psta_3063</name>
</gene>
<evidence type="ECO:0000313" key="2">
    <source>
        <dbReference type="EMBL" id="ADB17727.1"/>
    </source>
</evidence>
<keyword evidence="3" id="KW-1185">Reference proteome</keyword>
<feature type="chain" id="PRO_5003034799" description="DUF1552 domain-containing protein" evidence="1">
    <location>
        <begin position="34"/>
        <end position="473"/>
    </location>
</feature>
<evidence type="ECO:0000256" key="1">
    <source>
        <dbReference type="SAM" id="SignalP"/>
    </source>
</evidence>
<protein>
    <recommendedName>
        <fullName evidence="4">DUF1552 domain-containing protein</fullName>
    </recommendedName>
</protein>
<dbReference type="eggNOG" id="ENOG502ZA0Z">
    <property type="taxonomic scope" value="Bacteria"/>
</dbReference>
<organism evidence="2 3">
    <name type="scientific">Pirellula staleyi (strain ATCC 27377 / DSM 6068 / ICPB 4128)</name>
    <name type="common">Pirella staleyi</name>
    <dbReference type="NCBI Taxonomy" id="530564"/>
    <lineage>
        <taxon>Bacteria</taxon>
        <taxon>Pseudomonadati</taxon>
        <taxon>Planctomycetota</taxon>
        <taxon>Planctomycetia</taxon>
        <taxon>Pirellulales</taxon>
        <taxon>Pirellulaceae</taxon>
        <taxon>Pirellula</taxon>
    </lineage>
</organism>
<dbReference type="HOGENOM" id="CLU_577279_0_0_0"/>
<dbReference type="Proteomes" id="UP000001887">
    <property type="component" value="Chromosome"/>
</dbReference>
<dbReference type="InterPro" id="IPR011447">
    <property type="entry name" value="DUF1552"/>
</dbReference>
<dbReference type="InterPro" id="IPR006311">
    <property type="entry name" value="TAT_signal"/>
</dbReference>
<name>D2R9H7_PIRSD</name>
<keyword evidence="1" id="KW-0732">Signal</keyword>
<evidence type="ECO:0000313" key="3">
    <source>
        <dbReference type="Proteomes" id="UP000001887"/>
    </source>
</evidence>
<accession>D2R9H7</accession>
<dbReference type="EMBL" id="CP001848">
    <property type="protein sequence ID" value="ADB17727.1"/>
    <property type="molecule type" value="Genomic_DNA"/>
</dbReference>
<dbReference type="STRING" id="530564.Psta_3063"/>
<reference evidence="2 3" key="1">
    <citation type="journal article" date="2009" name="Stand. Genomic Sci.">
        <title>Complete genome sequence of Pirellula staleyi type strain (ATCC 27377).</title>
        <authorList>
            <person name="Clum A."/>
            <person name="Tindall B.J."/>
            <person name="Sikorski J."/>
            <person name="Ivanova N."/>
            <person name="Mavrommatis K."/>
            <person name="Lucas S."/>
            <person name="Glavina del Rio T."/>
            <person name="Nolan M."/>
            <person name="Chen F."/>
            <person name="Tice H."/>
            <person name="Pitluck S."/>
            <person name="Cheng J.F."/>
            <person name="Chertkov O."/>
            <person name="Brettin T."/>
            <person name="Han C."/>
            <person name="Detter J.C."/>
            <person name="Kuske C."/>
            <person name="Bruce D."/>
            <person name="Goodwin L."/>
            <person name="Ovchinikova G."/>
            <person name="Pati A."/>
            <person name="Mikhailova N."/>
            <person name="Chen A."/>
            <person name="Palaniappan K."/>
            <person name="Land M."/>
            <person name="Hauser L."/>
            <person name="Chang Y.J."/>
            <person name="Jeffries C.D."/>
            <person name="Chain P."/>
            <person name="Rohde M."/>
            <person name="Goker M."/>
            <person name="Bristow J."/>
            <person name="Eisen J.A."/>
            <person name="Markowitz V."/>
            <person name="Hugenholtz P."/>
            <person name="Kyrpides N.C."/>
            <person name="Klenk H.P."/>
            <person name="Lapidus A."/>
        </authorList>
    </citation>
    <scope>NUCLEOTIDE SEQUENCE [LARGE SCALE GENOMIC DNA]</scope>
    <source>
        <strain evidence="3">ATCC 27377 / DSM 6068 / ICPB 4128</strain>
    </source>
</reference>
<dbReference type="PROSITE" id="PS51318">
    <property type="entry name" value="TAT"/>
    <property type="match status" value="1"/>
</dbReference>
<dbReference type="AlphaFoldDB" id="D2R9H7"/>
<dbReference type="OrthoDB" id="234723at2"/>
<evidence type="ECO:0008006" key="4">
    <source>
        <dbReference type="Google" id="ProtNLM"/>
    </source>
</evidence>
<dbReference type="KEGG" id="psl:Psta_3063"/>
<proteinExistence type="predicted"/>
<dbReference type="Pfam" id="PF07586">
    <property type="entry name" value="HXXSHH"/>
    <property type="match status" value="1"/>
</dbReference>